<comment type="caution">
    <text evidence="2">The sequence shown here is derived from an EMBL/GenBank/DDBJ whole genome shotgun (WGS) entry which is preliminary data.</text>
</comment>
<dbReference type="AlphaFoldDB" id="A0A815WSR6"/>
<sequence length="278" mass="32575">MIDITIRIHDDMNKENKIRHKYQIIGEIMHTKDHKDKFSPYTFNNYETSLINYLKLMYEKQNNFDQALLNEQNFGYVSFRCGIISYSELSNSYDGILGVSGTLKDLSADLTTHHFFCKDWFDTIVIKSRGKLKDDRTVLIFFDIEQLLEEFYQFYSIHLGVVPFSITQNKIIDNKGVREYKNDILEKLIEDEYAGQHEHVTLLTKEIGRGVDFQVEAKINDKGGIHVIQTFFSIRVARKDESDSYELILYLEHLKGNNGQKLKSVIKGITYMELDIQR</sequence>
<name>A0A815WSR6_9BILA</name>
<organism evidence="2 3">
    <name type="scientific">Rotaria sordida</name>
    <dbReference type="NCBI Taxonomy" id="392033"/>
    <lineage>
        <taxon>Eukaryota</taxon>
        <taxon>Metazoa</taxon>
        <taxon>Spiralia</taxon>
        <taxon>Gnathifera</taxon>
        <taxon>Rotifera</taxon>
        <taxon>Eurotatoria</taxon>
        <taxon>Bdelloidea</taxon>
        <taxon>Philodinida</taxon>
        <taxon>Philodinidae</taxon>
        <taxon>Rotaria</taxon>
    </lineage>
</organism>
<accession>A0A815WSR6</accession>
<dbReference type="EMBL" id="CAJNOH010002057">
    <property type="protein sequence ID" value="CAF1269687.1"/>
    <property type="molecule type" value="Genomic_DNA"/>
</dbReference>
<dbReference type="InterPro" id="IPR027417">
    <property type="entry name" value="P-loop_NTPase"/>
</dbReference>
<gene>
    <name evidence="2" type="ORF">JXQ802_LOCUS43507</name>
    <name evidence="1" type="ORF">PYM288_LOCUS28311</name>
</gene>
<proteinExistence type="predicted"/>
<dbReference type="EMBL" id="CAJNOL010003154">
    <property type="protein sequence ID" value="CAF1549211.1"/>
    <property type="molecule type" value="Genomic_DNA"/>
</dbReference>
<evidence type="ECO:0000313" key="2">
    <source>
        <dbReference type="EMBL" id="CAF1549211.1"/>
    </source>
</evidence>
<evidence type="ECO:0000313" key="3">
    <source>
        <dbReference type="Proteomes" id="UP000663870"/>
    </source>
</evidence>
<protein>
    <submittedName>
        <fullName evidence="2">Uncharacterized protein</fullName>
    </submittedName>
</protein>
<keyword evidence="3" id="KW-1185">Reference proteome</keyword>
<dbReference type="Proteomes" id="UP000663854">
    <property type="component" value="Unassembled WGS sequence"/>
</dbReference>
<evidence type="ECO:0000313" key="1">
    <source>
        <dbReference type="EMBL" id="CAF1269687.1"/>
    </source>
</evidence>
<dbReference type="Proteomes" id="UP000663870">
    <property type="component" value="Unassembled WGS sequence"/>
</dbReference>
<reference evidence="2" key="1">
    <citation type="submission" date="2021-02" db="EMBL/GenBank/DDBJ databases">
        <authorList>
            <person name="Nowell W R."/>
        </authorList>
    </citation>
    <scope>NUCLEOTIDE SEQUENCE</scope>
</reference>
<dbReference type="Gene3D" id="3.40.50.300">
    <property type="entry name" value="P-loop containing nucleotide triphosphate hydrolases"/>
    <property type="match status" value="1"/>
</dbReference>